<dbReference type="GO" id="GO:0006412">
    <property type="term" value="P:translation"/>
    <property type="evidence" value="ECO:0007669"/>
    <property type="project" value="UniProtKB-UniRule"/>
</dbReference>
<comment type="caution">
    <text evidence="6">The sequence shown here is derived from an EMBL/GenBank/DDBJ whole genome shotgun (WGS) entry which is preliminary data.</text>
</comment>
<organism evidence="6 7">
    <name type="scientific">candidate division WOR-3 bacterium JGI_Cruoil_03_44_89</name>
    <dbReference type="NCBI Taxonomy" id="1973748"/>
    <lineage>
        <taxon>Bacteria</taxon>
        <taxon>Bacteria division WOR-3</taxon>
    </lineage>
</organism>
<dbReference type="InterPro" id="IPR026569">
    <property type="entry name" value="Ribosomal_bL28"/>
</dbReference>
<dbReference type="EMBL" id="NOZQ01000076">
    <property type="protein sequence ID" value="OYD16255.1"/>
    <property type="molecule type" value="Genomic_DNA"/>
</dbReference>
<evidence type="ECO:0000256" key="2">
    <source>
        <dbReference type="ARBA" id="ARBA00022980"/>
    </source>
</evidence>
<dbReference type="Pfam" id="PF00830">
    <property type="entry name" value="Ribosomal_L28"/>
    <property type="match status" value="1"/>
</dbReference>
<evidence type="ECO:0000313" key="6">
    <source>
        <dbReference type="EMBL" id="OYD16255.1"/>
    </source>
</evidence>
<sequence length="64" mass="7102">MAKCAICGKVRLVGSNVSHAHNVTKKYQKPNLRKVSVTIDGKSKKIWVCAKCLKAGKVDEIYKK</sequence>
<dbReference type="InterPro" id="IPR050096">
    <property type="entry name" value="Bacterial_rp_bL28"/>
</dbReference>
<dbReference type="InterPro" id="IPR001383">
    <property type="entry name" value="Ribosomal_bL28_bact-type"/>
</dbReference>
<evidence type="ECO:0000256" key="3">
    <source>
        <dbReference type="ARBA" id="ARBA00023274"/>
    </source>
</evidence>
<dbReference type="PANTHER" id="PTHR39080:SF1">
    <property type="entry name" value="LARGE RIBOSOMAL SUBUNIT PROTEIN BL28A"/>
    <property type="match status" value="1"/>
</dbReference>
<dbReference type="HAMAP" id="MF_00373">
    <property type="entry name" value="Ribosomal_bL28"/>
    <property type="match status" value="1"/>
</dbReference>
<dbReference type="InterPro" id="IPR037147">
    <property type="entry name" value="Ribosomal_bL28_sf"/>
</dbReference>
<name>A0A235BXI0_UNCW3</name>
<evidence type="ECO:0000256" key="5">
    <source>
        <dbReference type="HAMAP-Rule" id="MF_00373"/>
    </source>
</evidence>
<dbReference type="NCBIfam" id="TIGR00009">
    <property type="entry name" value="L28"/>
    <property type="match status" value="1"/>
</dbReference>
<dbReference type="GO" id="GO:1990904">
    <property type="term" value="C:ribonucleoprotein complex"/>
    <property type="evidence" value="ECO:0007669"/>
    <property type="project" value="UniProtKB-KW"/>
</dbReference>
<keyword evidence="2 5" id="KW-0689">Ribosomal protein</keyword>
<dbReference type="GO" id="GO:0005840">
    <property type="term" value="C:ribosome"/>
    <property type="evidence" value="ECO:0007669"/>
    <property type="project" value="UniProtKB-KW"/>
</dbReference>
<accession>A0A235BXI0</accession>
<dbReference type="AlphaFoldDB" id="A0A235BXI0"/>
<evidence type="ECO:0000313" key="7">
    <source>
        <dbReference type="Proteomes" id="UP000215215"/>
    </source>
</evidence>
<gene>
    <name evidence="5 6" type="primary">rpmB</name>
    <name evidence="6" type="ORF">CH333_03885</name>
</gene>
<dbReference type="PANTHER" id="PTHR39080">
    <property type="entry name" value="50S RIBOSOMAL PROTEIN L28"/>
    <property type="match status" value="1"/>
</dbReference>
<dbReference type="InterPro" id="IPR034704">
    <property type="entry name" value="Ribosomal_bL28/bL31-like_sf"/>
</dbReference>
<evidence type="ECO:0000256" key="4">
    <source>
        <dbReference type="ARBA" id="ARBA00035174"/>
    </source>
</evidence>
<dbReference type="GO" id="GO:0003735">
    <property type="term" value="F:structural constituent of ribosome"/>
    <property type="evidence" value="ECO:0007669"/>
    <property type="project" value="InterPro"/>
</dbReference>
<keyword evidence="3 5" id="KW-0687">Ribonucleoprotein</keyword>
<dbReference type="Gene3D" id="2.30.170.40">
    <property type="entry name" value="Ribosomal protein L28/L24"/>
    <property type="match status" value="1"/>
</dbReference>
<comment type="similarity">
    <text evidence="1 5">Belongs to the bacterial ribosomal protein bL28 family.</text>
</comment>
<protein>
    <recommendedName>
        <fullName evidence="4 5">Large ribosomal subunit protein bL28</fullName>
    </recommendedName>
</protein>
<evidence type="ECO:0000256" key="1">
    <source>
        <dbReference type="ARBA" id="ARBA00008760"/>
    </source>
</evidence>
<dbReference type="Proteomes" id="UP000215215">
    <property type="component" value="Unassembled WGS sequence"/>
</dbReference>
<reference evidence="6 7" key="1">
    <citation type="submission" date="2017-07" db="EMBL/GenBank/DDBJ databases">
        <title>Recovery of genomes from metagenomes via a dereplication, aggregation, and scoring strategy.</title>
        <authorList>
            <person name="Sieber C.M."/>
            <person name="Probst A.J."/>
            <person name="Sharrar A."/>
            <person name="Thomas B.C."/>
            <person name="Hess M."/>
            <person name="Tringe S.G."/>
            <person name="Banfield J.F."/>
        </authorList>
    </citation>
    <scope>NUCLEOTIDE SEQUENCE [LARGE SCALE GENOMIC DNA]</scope>
    <source>
        <strain evidence="6">JGI_Cruoil_03_44_89</strain>
    </source>
</reference>
<dbReference type="SUPFAM" id="SSF143800">
    <property type="entry name" value="L28p-like"/>
    <property type="match status" value="1"/>
</dbReference>
<proteinExistence type="inferred from homology"/>